<comment type="caution">
    <text evidence="1">The sequence shown here is derived from an EMBL/GenBank/DDBJ whole genome shotgun (WGS) entry which is preliminary data.</text>
</comment>
<sequence length="216" mass="24715">MGGLETDNFQGIAWNILVAVKKTNGFVQYETNPAVQLYKSAVQWSVVHQVQWSVVHQVQLSVVHQVQWSVVHQVQWSVVHQVQWSVVHQVQWSVVHQVQWSVVHQVQWSVVHQVQVVLTQWSVVHQVQWSVVHQVQVVLTPAAVCVELRHVLQREARLAPALVRGDNVLGEAQWVFVVDQQGRKDNSCRLKHGTVRVAAAQVIKITTTRGIHFYLR</sequence>
<evidence type="ECO:0000313" key="2">
    <source>
        <dbReference type="Proteomes" id="UP000271974"/>
    </source>
</evidence>
<dbReference type="AlphaFoldDB" id="A0A433TVR5"/>
<evidence type="ECO:0000313" key="1">
    <source>
        <dbReference type="EMBL" id="RUS85671.1"/>
    </source>
</evidence>
<name>A0A433TVR5_ELYCH</name>
<proteinExistence type="predicted"/>
<protein>
    <submittedName>
        <fullName evidence="1">Uncharacterized protein</fullName>
    </submittedName>
</protein>
<dbReference type="EMBL" id="RQTK01000162">
    <property type="protein sequence ID" value="RUS85671.1"/>
    <property type="molecule type" value="Genomic_DNA"/>
</dbReference>
<gene>
    <name evidence="1" type="ORF">EGW08_006547</name>
</gene>
<dbReference type="Proteomes" id="UP000271974">
    <property type="component" value="Unassembled WGS sequence"/>
</dbReference>
<keyword evidence="2" id="KW-1185">Reference proteome</keyword>
<accession>A0A433TVR5</accession>
<reference evidence="1 2" key="1">
    <citation type="submission" date="2019-01" db="EMBL/GenBank/DDBJ databases">
        <title>A draft genome assembly of the solar-powered sea slug Elysia chlorotica.</title>
        <authorList>
            <person name="Cai H."/>
            <person name="Li Q."/>
            <person name="Fang X."/>
            <person name="Li J."/>
            <person name="Curtis N.E."/>
            <person name="Altenburger A."/>
            <person name="Shibata T."/>
            <person name="Feng M."/>
            <person name="Maeda T."/>
            <person name="Schwartz J.A."/>
            <person name="Shigenobu S."/>
            <person name="Lundholm N."/>
            <person name="Nishiyama T."/>
            <person name="Yang H."/>
            <person name="Hasebe M."/>
            <person name="Li S."/>
            <person name="Pierce S.K."/>
            <person name="Wang J."/>
        </authorList>
    </citation>
    <scope>NUCLEOTIDE SEQUENCE [LARGE SCALE GENOMIC DNA]</scope>
    <source>
        <strain evidence="1">EC2010</strain>
        <tissue evidence="1">Whole organism of an adult</tissue>
    </source>
</reference>
<organism evidence="1 2">
    <name type="scientific">Elysia chlorotica</name>
    <name type="common">Eastern emerald elysia</name>
    <name type="synonym">Sea slug</name>
    <dbReference type="NCBI Taxonomy" id="188477"/>
    <lineage>
        <taxon>Eukaryota</taxon>
        <taxon>Metazoa</taxon>
        <taxon>Spiralia</taxon>
        <taxon>Lophotrochozoa</taxon>
        <taxon>Mollusca</taxon>
        <taxon>Gastropoda</taxon>
        <taxon>Heterobranchia</taxon>
        <taxon>Euthyneura</taxon>
        <taxon>Panpulmonata</taxon>
        <taxon>Sacoglossa</taxon>
        <taxon>Placobranchoidea</taxon>
        <taxon>Plakobranchidae</taxon>
        <taxon>Elysia</taxon>
    </lineage>
</organism>